<dbReference type="SUPFAM" id="SSF46785">
    <property type="entry name" value="Winged helix' DNA-binding domain"/>
    <property type="match status" value="1"/>
</dbReference>
<keyword evidence="2" id="KW-0805">Transcription regulation</keyword>
<organism evidence="11">
    <name type="scientific">Thermodesulfatator atlanticus</name>
    <dbReference type="NCBI Taxonomy" id="501497"/>
    <lineage>
        <taxon>Bacteria</taxon>
        <taxon>Pseudomonadati</taxon>
        <taxon>Thermodesulfobacteriota</taxon>
        <taxon>Thermodesulfobacteria</taxon>
        <taxon>Thermodesulfobacteriales</taxon>
        <taxon>Thermodesulfatatoraceae</taxon>
        <taxon>Thermodesulfatator</taxon>
    </lineage>
</organism>
<evidence type="ECO:0000256" key="3">
    <source>
        <dbReference type="ARBA" id="ARBA00023125"/>
    </source>
</evidence>
<dbReference type="InterPro" id="IPR000485">
    <property type="entry name" value="AsnC-type_HTH_dom"/>
</dbReference>
<dbReference type="Proteomes" id="UP000886101">
    <property type="component" value="Unassembled WGS sequence"/>
</dbReference>
<dbReference type="GO" id="GO:0016829">
    <property type="term" value="F:lyase activity"/>
    <property type="evidence" value="ECO:0007669"/>
    <property type="project" value="UniProtKB-KW"/>
</dbReference>
<feature type="domain" description="HTH asnC-type" evidence="10">
    <location>
        <begin position="1"/>
        <end position="65"/>
    </location>
</feature>
<evidence type="ECO:0000256" key="4">
    <source>
        <dbReference type="ARBA" id="ARBA00023133"/>
    </source>
</evidence>
<dbReference type="InterPro" id="IPR040523">
    <property type="entry name" value="AsnC_trans_reg2"/>
</dbReference>
<proteinExistence type="inferred from homology"/>
<protein>
    <recommendedName>
        <fullName evidence="8">siroheme decarboxylase</fullName>
        <ecNumber evidence="8">4.1.1.111</ecNumber>
    </recommendedName>
</protein>
<dbReference type="GO" id="GO:0043565">
    <property type="term" value="F:sequence-specific DNA binding"/>
    <property type="evidence" value="ECO:0007669"/>
    <property type="project" value="InterPro"/>
</dbReference>
<dbReference type="Pfam" id="PF17805">
    <property type="entry name" value="AsnC_trans_reg2"/>
    <property type="match status" value="2"/>
</dbReference>
<evidence type="ECO:0000313" key="11">
    <source>
        <dbReference type="EMBL" id="HHI96321.1"/>
    </source>
</evidence>
<evidence type="ECO:0000256" key="5">
    <source>
        <dbReference type="ARBA" id="ARBA00023163"/>
    </source>
</evidence>
<dbReference type="GO" id="GO:0006783">
    <property type="term" value="P:heme biosynthetic process"/>
    <property type="evidence" value="ECO:0007669"/>
    <property type="project" value="UniProtKB-KW"/>
</dbReference>
<dbReference type="Gene3D" id="3.30.70.3460">
    <property type="match status" value="2"/>
</dbReference>
<keyword evidence="6" id="KW-0456">Lyase</keyword>
<keyword evidence="3" id="KW-0238">DNA-binding</keyword>
<evidence type="ECO:0000256" key="8">
    <source>
        <dbReference type="ARBA" id="ARBA00023471"/>
    </source>
</evidence>
<keyword evidence="5" id="KW-0804">Transcription</keyword>
<dbReference type="Gene3D" id="1.10.10.10">
    <property type="entry name" value="Winged helix-like DNA-binding domain superfamily/Winged helix DNA-binding domain"/>
    <property type="match status" value="1"/>
</dbReference>
<comment type="similarity">
    <text evidence="7">Belongs to the Ahb/Nir family.</text>
</comment>
<comment type="pathway">
    <text evidence="1">Porphyrin-containing compound metabolism; protoheme biosynthesis.</text>
</comment>
<accession>A0A7V5NY97</accession>
<dbReference type="SMART" id="SM00344">
    <property type="entry name" value="HTH_ASNC"/>
    <property type="match status" value="1"/>
</dbReference>
<dbReference type="Pfam" id="PF22451">
    <property type="entry name" value="NirdL-like_HTH"/>
    <property type="match status" value="2"/>
</dbReference>
<evidence type="ECO:0000256" key="6">
    <source>
        <dbReference type="ARBA" id="ARBA00023239"/>
    </source>
</evidence>
<gene>
    <name evidence="11" type="ORF">ENJ96_00530</name>
</gene>
<dbReference type="InterPro" id="IPR053953">
    <property type="entry name" value="NirdL-like_HTH"/>
</dbReference>
<evidence type="ECO:0000256" key="2">
    <source>
        <dbReference type="ARBA" id="ARBA00023015"/>
    </source>
</evidence>
<dbReference type="EC" id="4.1.1.111" evidence="8"/>
<evidence type="ECO:0000256" key="9">
    <source>
        <dbReference type="ARBA" id="ARBA00048470"/>
    </source>
</evidence>
<name>A0A7V5NY97_9BACT</name>
<evidence type="ECO:0000256" key="1">
    <source>
        <dbReference type="ARBA" id="ARBA00004744"/>
    </source>
</evidence>
<dbReference type="PANTHER" id="PTHR43413">
    <property type="entry name" value="TRANSCRIPTIONAL REGULATOR, ASNC FAMILY"/>
    <property type="match status" value="1"/>
</dbReference>
<dbReference type="InterPro" id="IPR036390">
    <property type="entry name" value="WH_DNA-bd_sf"/>
</dbReference>
<dbReference type="PROSITE" id="PS50956">
    <property type="entry name" value="HTH_ASNC_2"/>
    <property type="match status" value="1"/>
</dbReference>
<dbReference type="InterPro" id="IPR036388">
    <property type="entry name" value="WH-like_DNA-bd_sf"/>
</dbReference>
<comment type="caution">
    <text evidence="11">The sequence shown here is derived from an EMBL/GenBank/DDBJ whole genome shotgun (WGS) entry which is preliminary data.</text>
</comment>
<reference evidence="11" key="1">
    <citation type="journal article" date="2020" name="mSystems">
        <title>Genome- and Community-Level Interaction Insights into Carbon Utilization and Element Cycling Functions of Hydrothermarchaeota in Hydrothermal Sediment.</title>
        <authorList>
            <person name="Zhou Z."/>
            <person name="Liu Y."/>
            <person name="Xu W."/>
            <person name="Pan J."/>
            <person name="Luo Z.H."/>
            <person name="Li M."/>
        </authorList>
    </citation>
    <scope>NUCLEOTIDE SEQUENCE [LARGE SCALE GENOMIC DNA]</scope>
    <source>
        <strain evidence="11">HyVt-533</strain>
    </source>
</reference>
<comment type="catalytic activity">
    <reaction evidence="9">
        <text>siroheme + 2 H(+) = 12,18-didecarboxysiroheme + 2 CO2</text>
        <dbReference type="Rhea" id="RHEA:19093"/>
        <dbReference type="ChEBI" id="CHEBI:15378"/>
        <dbReference type="ChEBI" id="CHEBI:16526"/>
        <dbReference type="ChEBI" id="CHEBI:60052"/>
        <dbReference type="ChEBI" id="CHEBI:140497"/>
        <dbReference type="EC" id="4.1.1.111"/>
    </reaction>
</comment>
<evidence type="ECO:0000259" key="10">
    <source>
        <dbReference type="PROSITE" id="PS50956"/>
    </source>
</evidence>
<sequence length="323" mass="36897">MEATDRALLNEIQQRFPLEARPYAALAQRLSLSEEEVLARLLNLKREGILRQISAIFNPAALGYRTTLVAAAVSEEKLSQAAETINSYPGVSHNYLRDHFFNLWFTIAVPPGEDLKETVANLLARAEVEKYLLLPIKRVFHIAAVYVLGEDGGESQDLEVKTSFSRVSPPDPRTITLVRLTQEDLPLCPRPFQEIARKAGLREEEVLSWLKEGLSRGIIRRFAGLIRHTRAGLKGNIMVAWQVPPGRIEEVGKFLAREKKITHCYERKSYPEWPYNLYTMVHARDETEARKTVADLATRLEIPAYLPLKTVKELKKIRLKLFW</sequence>
<dbReference type="InterPro" id="IPR019888">
    <property type="entry name" value="Tscrpt_reg_AsnC-like"/>
</dbReference>
<dbReference type="InterPro" id="IPR050684">
    <property type="entry name" value="HTH-Siroheme_Decarb"/>
</dbReference>
<keyword evidence="4" id="KW-0350">Heme biosynthesis</keyword>
<dbReference type="AlphaFoldDB" id="A0A7V5NY97"/>
<dbReference type="PANTHER" id="PTHR43413:SF1">
    <property type="entry name" value="SIROHEME DECARBOXYLASE NIRL SUBUNIT"/>
    <property type="match status" value="1"/>
</dbReference>
<evidence type="ECO:0000256" key="7">
    <source>
        <dbReference type="ARBA" id="ARBA00023457"/>
    </source>
</evidence>
<dbReference type="EMBL" id="DROK01000017">
    <property type="protein sequence ID" value="HHI96321.1"/>
    <property type="molecule type" value="Genomic_DNA"/>
</dbReference>